<proteinExistence type="predicted"/>
<accession>A0A0P7AY05</accession>
<name>A0A0P7AY05_9FLAO</name>
<comment type="caution">
    <text evidence="1">The sequence shown here is derived from an EMBL/GenBank/DDBJ whole genome shotgun (WGS) entry which is preliminary data.</text>
</comment>
<gene>
    <name evidence="1" type="ORF">I595_2481</name>
</gene>
<sequence>MKVYLLDDVEIIKFISSNYIMCLLSYNILKFFNSSNTVAEIF</sequence>
<evidence type="ECO:0000313" key="1">
    <source>
        <dbReference type="EMBL" id="KPM31216.1"/>
    </source>
</evidence>
<dbReference type="AlphaFoldDB" id="A0A0P7AY05"/>
<dbReference type="EMBL" id="LDJX01000005">
    <property type="protein sequence ID" value="KPM31216.1"/>
    <property type="molecule type" value="Genomic_DNA"/>
</dbReference>
<dbReference type="Proteomes" id="UP000050280">
    <property type="component" value="Unassembled WGS sequence"/>
</dbReference>
<protein>
    <submittedName>
        <fullName evidence="1">Uncharacterized protein</fullName>
    </submittedName>
</protein>
<reference evidence="1 2" key="1">
    <citation type="submission" date="2015-09" db="EMBL/GenBank/DDBJ databases">
        <title>Genome sequence of the marine flavobacterium Croceitalea dokdonensis DOKDO 023 that contains proton- and sodium-pumping rhodopsins.</title>
        <authorList>
            <person name="Kwon S.-K."/>
            <person name="Lee H.K."/>
            <person name="Kwak M.-J."/>
            <person name="Kim J.F."/>
        </authorList>
    </citation>
    <scope>NUCLEOTIDE SEQUENCE [LARGE SCALE GENOMIC DNA]</scope>
    <source>
        <strain evidence="1 2">DOKDO 023</strain>
    </source>
</reference>
<keyword evidence="2" id="KW-1185">Reference proteome</keyword>
<evidence type="ECO:0000313" key="2">
    <source>
        <dbReference type="Proteomes" id="UP000050280"/>
    </source>
</evidence>
<organism evidence="1 2">
    <name type="scientific">Croceitalea dokdonensis DOKDO 023</name>
    <dbReference type="NCBI Taxonomy" id="1300341"/>
    <lineage>
        <taxon>Bacteria</taxon>
        <taxon>Pseudomonadati</taxon>
        <taxon>Bacteroidota</taxon>
        <taxon>Flavobacteriia</taxon>
        <taxon>Flavobacteriales</taxon>
        <taxon>Flavobacteriaceae</taxon>
        <taxon>Croceitalea</taxon>
    </lineage>
</organism>